<reference evidence="2 3" key="1">
    <citation type="submission" date="2017-02" db="EMBL/GenBank/DDBJ databases">
        <title>Complete genome sequences of Mycobacterium kansasii strains isolated from rhesus macaques.</title>
        <authorList>
            <person name="Panda A."/>
            <person name="Nagaraj S."/>
            <person name="Zhao X."/>
            <person name="Tettelin H."/>
            <person name="Detolla L.J."/>
        </authorList>
    </citation>
    <scope>NUCLEOTIDE SEQUENCE [LARGE SCALE GENOMIC DNA]</scope>
    <source>
        <strain evidence="2 3">11-3469</strain>
    </source>
</reference>
<sequence length="90" mass="9586">MVVYAIIGFFVFFVLRAMGELLLSNLNYKSFVDFTADLLGPPQRFIWGGRTGLPGSSPASQTSSRSPATPGSGGPPRRSGYRLCSPLASS</sequence>
<name>A0A1V3XF40_MYCKA</name>
<dbReference type="EMBL" id="MVBN01000003">
    <property type="protein sequence ID" value="OOK77720.1"/>
    <property type="molecule type" value="Genomic_DNA"/>
</dbReference>
<evidence type="ECO:0000313" key="2">
    <source>
        <dbReference type="EMBL" id="OOK77720.1"/>
    </source>
</evidence>
<evidence type="ECO:0000256" key="1">
    <source>
        <dbReference type="SAM" id="MobiDB-lite"/>
    </source>
</evidence>
<dbReference type="AlphaFoldDB" id="A0A1V3XF40"/>
<feature type="compositionally biased region" description="Low complexity" evidence="1">
    <location>
        <begin position="54"/>
        <end position="82"/>
    </location>
</feature>
<evidence type="ECO:0000313" key="3">
    <source>
        <dbReference type="Proteomes" id="UP000188532"/>
    </source>
</evidence>
<comment type="caution">
    <text evidence="2">The sequence shown here is derived from an EMBL/GenBank/DDBJ whole genome shotgun (WGS) entry which is preliminary data.</text>
</comment>
<organism evidence="2 3">
    <name type="scientific">Mycobacterium kansasii</name>
    <dbReference type="NCBI Taxonomy" id="1768"/>
    <lineage>
        <taxon>Bacteria</taxon>
        <taxon>Bacillati</taxon>
        <taxon>Actinomycetota</taxon>
        <taxon>Actinomycetes</taxon>
        <taxon>Mycobacteriales</taxon>
        <taxon>Mycobacteriaceae</taxon>
        <taxon>Mycobacterium</taxon>
    </lineage>
</organism>
<dbReference type="Proteomes" id="UP000188532">
    <property type="component" value="Unassembled WGS sequence"/>
</dbReference>
<feature type="region of interest" description="Disordered" evidence="1">
    <location>
        <begin position="49"/>
        <end position="90"/>
    </location>
</feature>
<proteinExistence type="predicted"/>
<gene>
    <name evidence="2" type="primary">cycA</name>
    <name evidence="2" type="ORF">BZL29_3493</name>
</gene>
<accession>A0A1V3XF40</accession>
<protein>
    <submittedName>
        <fullName evidence="2">D-serine/D-alanine/glycine transporter, CycA domain protein</fullName>
    </submittedName>
</protein>